<keyword evidence="1" id="KW-0285">Flavoprotein</keyword>
<dbReference type="EMBL" id="CP043494">
    <property type="protein sequence ID" value="WNG47131.1"/>
    <property type="molecule type" value="Genomic_DNA"/>
</dbReference>
<dbReference type="Gene3D" id="3.30.465.10">
    <property type="match status" value="1"/>
</dbReference>
<dbReference type="InterPro" id="IPR005107">
    <property type="entry name" value="CO_DH_flav_C"/>
</dbReference>
<dbReference type="InterPro" id="IPR051312">
    <property type="entry name" value="Diverse_Substr_Oxidored"/>
</dbReference>
<evidence type="ECO:0000259" key="4">
    <source>
        <dbReference type="PROSITE" id="PS51387"/>
    </source>
</evidence>
<dbReference type="InterPro" id="IPR016169">
    <property type="entry name" value="FAD-bd_PCMH_sub2"/>
</dbReference>
<keyword evidence="3" id="KW-0560">Oxidoreductase</keyword>
<sequence length="282" mass="29896">MRYAEPETVEEGVTLLASTEHSRCIAGGATLVAMMNAGHIAPAMLVSLHRMRELFTLTESADGLWLGAMMSHRVVAAETRLRGAMEVVRSAAGQLAHPSIRNMGTIGGSVCLADPSTEMPVALVAASARVEIAGPGGRRLVPVEDVLVDRFKTSLRHGEIVTRILIPRGVEGAVGHHLRFSRVSGDYPTVSLSLILAMQGDTCSHVRVVVGSCGPVPLHVAAADQRLIHTALGEEDVAAAGQLLAHAASPIDDVRGSAEYRRMLIPRLLGRALTQARELAHV</sequence>
<proteinExistence type="predicted"/>
<reference evidence="5 6" key="1">
    <citation type="submission" date="2019-08" db="EMBL/GenBank/DDBJ databases">
        <title>Archangium and Cystobacter genomes.</title>
        <authorList>
            <person name="Chen I.-C.K."/>
            <person name="Wielgoss S."/>
        </authorList>
    </citation>
    <scope>NUCLEOTIDE SEQUENCE [LARGE SCALE GENOMIC DNA]</scope>
    <source>
        <strain evidence="5 6">Cbm 6</strain>
    </source>
</reference>
<evidence type="ECO:0000313" key="5">
    <source>
        <dbReference type="EMBL" id="WNG47131.1"/>
    </source>
</evidence>
<evidence type="ECO:0000256" key="2">
    <source>
        <dbReference type="ARBA" id="ARBA00022827"/>
    </source>
</evidence>
<evidence type="ECO:0000256" key="1">
    <source>
        <dbReference type="ARBA" id="ARBA00022630"/>
    </source>
</evidence>
<accession>A0ABY9WTK9</accession>
<organism evidence="5 6">
    <name type="scientific">Archangium minus</name>
    <dbReference type="NCBI Taxonomy" id="83450"/>
    <lineage>
        <taxon>Bacteria</taxon>
        <taxon>Pseudomonadati</taxon>
        <taxon>Myxococcota</taxon>
        <taxon>Myxococcia</taxon>
        <taxon>Myxococcales</taxon>
        <taxon>Cystobacterineae</taxon>
        <taxon>Archangiaceae</taxon>
        <taxon>Archangium</taxon>
    </lineage>
</organism>
<dbReference type="PANTHER" id="PTHR42659">
    <property type="entry name" value="XANTHINE DEHYDROGENASE SUBUNIT C-RELATED"/>
    <property type="match status" value="1"/>
</dbReference>
<evidence type="ECO:0000313" key="6">
    <source>
        <dbReference type="Proteomes" id="UP001611383"/>
    </source>
</evidence>
<dbReference type="InterPro" id="IPR016167">
    <property type="entry name" value="FAD-bd_PCMH_sub1"/>
</dbReference>
<dbReference type="PANTHER" id="PTHR42659:SF2">
    <property type="entry name" value="XANTHINE DEHYDROGENASE SUBUNIT C-RELATED"/>
    <property type="match status" value="1"/>
</dbReference>
<dbReference type="Pfam" id="PF03450">
    <property type="entry name" value="CO_deh_flav_C"/>
    <property type="match status" value="1"/>
</dbReference>
<name>A0ABY9WTK9_9BACT</name>
<dbReference type="Gene3D" id="3.30.43.10">
    <property type="entry name" value="Uridine Diphospho-n-acetylenolpyruvylglucosamine Reductase, domain 2"/>
    <property type="match status" value="1"/>
</dbReference>
<dbReference type="SUPFAM" id="SSF55447">
    <property type="entry name" value="CO dehydrogenase flavoprotein C-terminal domain-like"/>
    <property type="match status" value="1"/>
</dbReference>
<dbReference type="RefSeq" id="WP_395824412.1">
    <property type="nucleotide sequence ID" value="NZ_CP043494.1"/>
</dbReference>
<dbReference type="Pfam" id="PF00941">
    <property type="entry name" value="FAD_binding_5"/>
    <property type="match status" value="1"/>
</dbReference>
<dbReference type="InterPro" id="IPR036318">
    <property type="entry name" value="FAD-bd_PCMH-like_sf"/>
</dbReference>
<dbReference type="InterPro" id="IPR002346">
    <property type="entry name" value="Mopterin_DH_FAD-bd"/>
</dbReference>
<evidence type="ECO:0000256" key="3">
    <source>
        <dbReference type="ARBA" id="ARBA00023002"/>
    </source>
</evidence>
<gene>
    <name evidence="5" type="ORF">F0U60_25645</name>
</gene>
<keyword evidence="2" id="KW-0274">FAD</keyword>
<dbReference type="PROSITE" id="PS51387">
    <property type="entry name" value="FAD_PCMH"/>
    <property type="match status" value="1"/>
</dbReference>
<dbReference type="SMART" id="SM01092">
    <property type="entry name" value="CO_deh_flav_C"/>
    <property type="match status" value="1"/>
</dbReference>
<dbReference type="InterPro" id="IPR016166">
    <property type="entry name" value="FAD-bd_PCMH"/>
</dbReference>
<dbReference type="InterPro" id="IPR036683">
    <property type="entry name" value="CO_DH_flav_C_dom_sf"/>
</dbReference>
<dbReference type="SUPFAM" id="SSF56176">
    <property type="entry name" value="FAD-binding/transporter-associated domain-like"/>
    <property type="match status" value="1"/>
</dbReference>
<protein>
    <submittedName>
        <fullName evidence="5">Xanthine dehydrogenase family protein subunit M</fullName>
    </submittedName>
</protein>
<feature type="domain" description="FAD-binding PCMH-type" evidence="4">
    <location>
        <begin position="1"/>
        <end position="171"/>
    </location>
</feature>
<keyword evidence="6" id="KW-1185">Reference proteome</keyword>
<dbReference type="Gene3D" id="3.30.390.50">
    <property type="entry name" value="CO dehydrogenase flavoprotein, C-terminal domain"/>
    <property type="match status" value="1"/>
</dbReference>
<dbReference type="Proteomes" id="UP001611383">
    <property type="component" value="Chromosome"/>
</dbReference>